<feature type="active site" description="Charge relay system" evidence="9">
    <location>
        <position position="232"/>
    </location>
</feature>
<comment type="similarity">
    <text evidence="3 9 10">Belongs to the peptidase S8 family.</text>
</comment>
<dbReference type="PROSITE" id="PS00137">
    <property type="entry name" value="SUBTILASE_HIS"/>
    <property type="match status" value="1"/>
</dbReference>
<dbReference type="SUPFAM" id="SSF52743">
    <property type="entry name" value="Subtilisin-like"/>
    <property type="match status" value="1"/>
</dbReference>
<evidence type="ECO:0000313" key="13">
    <source>
        <dbReference type="Proteomes" id="UP001601059"/>
    </source>
</evidence>
<keyword evidence="6 9" id="KW-0378">Hydrolase</keyword>
<dbReference type="InterPro" id="IPR015500">
    <property type="entry name" value="Peptidase_S8_subtilisin-rel"/>
</dbReference>
<keyword evidence="5 9" id="KW-0645">Protease</keyword>
<dbReference type="PANTHER" id="PTHR43806">
    <property type="entry name" value="PEPTIDASE S8"/>
    <property type="match status" value="1"/>
</dbReference>
<dbReference type="RefSeq" id="WP_389362382.1">
    <property type="nucleotide sequence ID" value="NZ_JBIACK010000009.1"/>
</dbReference>
<dbReference type="InterPro" id="IPR023828">
    <property type="entry name" value="Peptidase_S8_Ser-AS"/>
</dbReference>
<evidence type="ECO:0000313" key="12">
    <source>
        <dbReference type="EMBL" id="MFE8702416.1"/>
    </source>
</evidence>
<evidence type="ECO:0000256" key="2">
    <source>
        <dbReference type="ARBA" id="ARBA00004613"/>
    </source>
</evidence>
<dbReference type="PROSITE" id="PS51892">
    <property type="entry name" value="SUBTILASE"/>
    <property type="match status" value="1"/>
</dbReference>
<dbReference type="GO" id="GO:0016787">
    <property type="term" value="F:hydrolase activity"/>
    <property type="evidence" value="ECO:0007669"/>
    <property type="project" value="UniProtKB-KW"/>
</dbReference>
<dbReference type="InterPro" id="IPR034084">
    <property type="entry name" value="Thermitase-like_dom"/>
</dbReference>
<dbReference type="EMBL" id="JBIACK010000009">
    <property type="protein sequence ID" value="MFE8702416.1"/>
    <property type="molecule type" value="Genomic_DNA"/>
</dbReference>
<feature type="active site" description="Charge relay system" evidence="9">
    <location>
        <position position="386"/>
    </location>
</feature>
<proteinExistence type="inferred from homology"/>
<dbReference type="InterPro" id="IPR036852">
    <property type="entry name" value="Peptidase_S8/S53_dom_sf"/>
</dbReference>
<dbReference type="PRINTS" id="PR00723">
    <property type="entry name" value="SUBTILISIN"/>
</dbReference>
<comment type="caution">
    <text evidence="12">The sequence shown here is derived from an EMBL/GenBank/DDBJ whole genome shotgun (WGS) entry which is preliminary data.</text>
</comment>
<comment type="cofactor">
    <cofactor evidence="1">
        <name>Ca(2+)</name>
        <dbReference type="ChEBI" id="CHEBI:29108"/>
    </cofactor>
</comment>
<evidence type="ECO:0000256" key="4">
    <source>
        <dbReference type="ARBA" id="ARBA00022525"/>
    </source>
</evidence>
<feature type="domain" description="Peptidase S8/S53" evidence="11">
    <location>
        <begin position="191"/>
        <end position="434"/>
    </location>
</feature>
<dbReference type="Proteomes" id="UP001601059">
    <property type="component" value="Unassembled WGS sequence"/>
</dbReference>
<evidence type="ECO:0000256" key="8">
    <source>
        <dbReference type="ARBA" id="ARBA00022837"/>
    </source>
</evidence>
<reference evidence="12 13" key="1">
    <citation type="submission" date="2024-08" db="EMBL/GenBank/DDBJ databases">
        <title>Two novel Cytobacillus novel species.</title>
        <authorList>
            <person name="Liu G."/>
        </authorList>
    </citation>
    <scope>NUCLEOTIDE SEQUENCE [LARGE SCALE GENOMIC DNA]</scope>
    <source>
        <strain evidence="12 13">FJAT-54145</strain>
    </source>
</reference>
<evidence type="ECO:0000256" key="3">
    <source>
        <dbReference type="ARBA" id="ARBA00011073"/>
    </source>
</evidence>
<dbReference type="Pfam" id="PF00082">
    <property type="entry name" value="Peptidase_S8"/>
    <property type="match status" value="1"/>
</dbReference>
<evidence type="ECO:0000256" key="6">
    <source>
        <dbReference type="ARBA" id="ARBA00022801"/>
    </source>
</evidence>
<dbReference type="Gene3D" id="3.40.50.200">
    <property type="entry name" value="Peptidase S8/S53 domain"/>
    <property type="match status" value="1"/>
</dbReference>
<sequence length="448" mass="50219">MGRFLLIVGAVFIVAFGAYMLFQGSTTKDEARQFNVTSIEQYRPNELDTTLLNINSVRDTSLLNEFHSNEDIRTIVHNKEKNESHFHEHQAVVKFKQKPSKRELDKMKKDIDGDYKAKLNLMYEFKSNRLKTVELVQYFRENPIVEFAEPNYIFLQNQITAPNDIFYTERYQWNLPAIEIEKGWNITRGKKDVIIAVVDTGVDLNHPDLKRRLTKGYNAIDDNHNPDDDNGHGTHVAGIIASETNNREGMAGVTWFNKIMPIKALGKDGYGSSYDIANGIIWATDHGADVINLSLGNYQPATMMHEAISYAFKNGVVLVAASGNDNTDQPSYPAAFDEVISVGAISYTGHKANFSNYGYYIDVTAPGVEIPSTYFQNRYAALSGTSMASPHVAGLAGLLLSVNPELTNKQIHRVLQKSAYDMGPRGHDEYFGYGLIDVNEALRIAEDL</sequence>
<evidence type="ECO:0000256" key="5">
    <source>
        <dbReference type="ARBA" id="ARBA00022670"/>
    </source>
</evidence>
<evidence type="ECO:0000256" key="1">
    <source>
        <dbReference type="ARBA" id="ARBA00001913"/>
    </source>
</evidence>
<feature type="active site" description="Charge relay system" evidence="9">
    <location>
        <position position="199"/>
    </location>
</feature>
<dbReference type="PROSITE" id="PS00136">
    <property type="entry name" value="SUBTILASE_ASP"/>
    <property type="match status" value="1"/>
</dbReference>
<dbReference type="PANTHER" id="PTHR43806:SF11">
    <property type="entry name" value="CEREVISIN-RELATED"/>
    <property type="match status" value="1"/>
</dbReference>
<accession>A0ABW6KE25</accession>
<keyword evidence="8" id="KW-0106">Calcium</keyword>
<evidence type="ECO:0000256" key="9">
    <source>
        <dbReference type="PROSITE-ProRule" id="PRU01240"/>
    </source>
</evidence>
<keyword evidence="4" id="KW-0964">Secreted</keyword>
<dbReference type="InterPro" id="IPR050131">
    <property type="entry name" value="Peptidase_S8_subtilisin-like"/>
</dbReference>
<evidence type="ECO:0000259" key="11">
    <source>
        <dbReference type="Pfam" id="PF00082"/>
    </source>
</evidence>
<keyword evidence="7 9" id="KW-0720">Serine protease</keyword>
<dbReference type="InterPro" id="IPR023827">
    <property type="entry name" value="Peptidase_S8_Asp-AS"/>
</dbReference>
<name>A0ABW6KE25_9BACI</name>
<organism evidence="12 13">
    <name type="scientific">Cytobacillus spartinae</name>
    <dbReference type="NCBI Taxonomy" id="3299023"/>
    <lineage>
        <taxon>Bacteria</taxon>
        <taxon>Bacillati</taxon>
        <taxon>Bacillota</taxon>
        <taxon>Bacilli</taxon>
        <taxon>Bacillales</taxon>
        <taxon>Bacillaceae</taxon>
        <taxon>Cytobacillus</taxon>
    </lineage>
</organism>
<protein>
    <submittedName>
        <fullName evidence="12">S8 family peptidase</fullName>
        <ecNumber evidence="12">3.4.-.-</ecNumber>
    </submittedName>
</protein>
<gene>
    <name evidence="12" type="ORF">ACFYKX_17600</name>
</gene>
<dbReference type="InterPro" id="IPR000209">
    <property type="entry name" value="Peptidase_S8/S53_dom"/>
</dbReference>
<comment type="subcellular location">
    <subcellularLocation>
        <location evidence="2">Secreted</location>
    </subcellularLocation>
</comment>
<dbReference type="CDD" id="cd07484">
    <property type="entry name" value="Peptidases_S8_Thermitase_like"/>
    <property type="match status" value="1"/>
</dbReference>
<dbReference type="InterPro" id="IPR022398">
    <property type="entry name" value="Peptidase_S8_His-AS"/>
</dbReference>
<keyword evidence="13" id="KW-1185">Reference proteome</keyword>
<dbReference type="EC" id="3.4.-.-" evidence="12"/>
<evidence type="ECO:0000256" key="10">
    <source>
        <dbReference type="RuleBase" id="RU003355"/>
    </source>
</evidence>
<evidence type="ECO:0000256" key="7">
    <source>
        <dbReference type="ARBA" id="ARBA00022825"/>
    </source>
</evidence>
<dbReference type="PROSITE" id="PS00138">
    <property type="entry name" value="SUBTILASE_SER"/>
    <property type="match status" value="1"/>
</dbReference>